<evidence type="ECO:0000313" key="2">
    <source>
        <dbReference type="Proteomes" id="UP000708208"/>
    </source>
</evidence>
<feature type="non-terminal residue" evidence="1">
    <location>
        <position position="69"/>
    </location>
</feature>
<reference evidence="1" key="1">
    <citation type="submission" date="2021-06" db="EMBL/GenBank/DDBJ databases">
        <authorList>
            <person name="Hodson N. C."/>
            <person name="Mongue J. A."/>
            <person name="Jaron S. K."/>
        </authorList>
    </citation>
    <scope>NUCLEOTIDE SEQUENCE</scope>
</reference>
<feature type="non-terminal residue" evidence="1">
    <location>
        <position position="1"/>
    </location>
</feature>
<comment type="caution">
    <text evidence="1">The sequence shown here is derived from an EMBL/GenBank/DDBJ whole genome shotgun (WGS) entry which is preliminary data.</text>
</comment>
<accession>A0A8J2NT45</accession>
<keyword evidence="2" id="KW-1185">Reference proteome</keyword>
<dbReference type="OrthoDB" id="8062037at2759"/>
<organism evidence="1 2">
    <name type="scientific">Allacma fusca</name>
    <dbReference type="NCBI Taxonomy" id="39272"/>
    <lineage>
        <taxon>Eukaryota</taxon>
        <taxon>Metazoa</taxon>
        <taxon>Ecdysozoa</taxon>
        <taxon>Arthropoda</taxon>
        <taxon>Hexapoda</taxon>
        <taxon>Collembola</taxon>
        <taxon>Symphypleona</taxon>
        <taxon>Sminthuridae</taxon>
        <taxon>Allacma</taxon>
    </lineage>
</organism>
<dbReference type="EMBL" id="CAJVCH010020265">
    <property type="protein sequence ID" value="CAG7688841.1"/>
    <property type="molecule type" value="Genomic_DNA"/>
</dbReference>
<dbReference type="AlphaFoldDB" id="A0A8J2NT45"/>
<gene>
    <name evidence="1" type="ORF">AFUS01_LOCUS3371</name>
</gene>
<dbReference type="Proteomes" id="UP000708208">
    <property type="component" value="Unassembled WGS sequence"/>
</dbReference>
<name>A0A8J2NT45_9HEXA</name>
<proteinExistence type="predicted"/>
<protein>
    <submittedName>
        <fullName evidence="1">Uncharacterized protein</fullName>
    </submittedName>
</protein>
<sequence>WIDLVEELKTENSNLRVLLDKPLETTSNNNAPEQPTPLRNLVAPTKFISDENGNLICNLPPTGKSTRSL</sequence>
<evidence type="ECO:0000313" key="1">
    <source>
        <dbReference type="EMBL" id="CAG7688841.1"/>
    </source>
</evidence>